<reference evidence="3 4" key="1">
    <citation type="submission" date="2019-12" db="EMBL/GenBank/DDBJ databases">
        <title>Whole genome sequencing of endophytic Actinobacterium Micromonospora sp. MPMI6T.</title>
        <authorList>
            <person name="Evv R."/>
            <person name="Podile A.R."/>
        </authorList>
    </citation>
    <scope>NUCLEOTIDE SEQUENCE [LARGE SCALE GENOMIC DNA]</scope>
    <source>
        <strain evidence="3 4">MPMI6</strain>
    </source>
</reference>
<dbReference type="Gene3D" id="3.40.50.720">
    <property type="entry name" value="NAD(P)-binding Rossmann-like Domain"/>
    <property type="match status" value="1"/>
</dbReference>
<dbReference type="SUPFAM" id="SSF51735">
    <property type="entry name" value="NAD(P)-binding Rossmann-fold domains"/>
    <property type="match status" value="1"/>
</dbReference>
<feature type="domain" description="Ketoreductase" evidence="2">
    <location>
        <begin position="3"/>
        <end position="182"/>
    </location>
</feature>
<dbReference type="PRINTS" id="PR00081">
    <property type="entry name" value="GDHRDH"/>
</dbReference>
<dbReference type="EMBL" id="WVUH01000029">
    <property type="protein sequence ID" value="MBO4205550.1"/>
    <property type="molecule type" value="Genomic_DNA"/>
</dbReference>
<protein>
    <submittedName>
        <fullName evidence="3">SDR family oxidoreductase</fullName>
    </submittedName>
</protein>
<dbReference type="CDD" id="cd05233">
    <property type="entry name" value="SDR_c"/>
    <property type="match status" value="1"/>
</dbReference>
<dbReference type="PRINTS" id="PR00080">
    <property type="entry name" value="SDRFAMILY"/>
</dbReference>
<dbReference type="InterPro" id="IPR020904">
    <property type="entry name" value="Sc_DH/Rdtase_CS"/>
</dbReference>
<dbReference type="InterPro" id="IPR002347">
    <property type="entry name" value="SDR_fam"/>
</dbReference>
<dbReference type="PANTHER" id="PTHR42879:SF6">
    <property type="entry name" value="NADPH-DEPENDENT REDUCTASE BACG"/>
    <property type="match status" value="1"/>
</dbReference>
<dbReference type="InterPro" id="IPR050259">
    <property type="entry name" value="SDR"/>
</dbReference>
<dbReference type="SMART" id="SM00822">
    <property type="entry name" value="PKS_KR"/>
    <property type="match status" value="1"/>
</dbReference>
<dbReference type="Pfam" id="PF13561">
    <property type="entry name" value="adh_short_C2"/>
    <property type="match status" value="1"/>
</dbReference>
<evidence type="ECO:0000313" key="3">
    <source>
        <dbReference type="EMBL" id="MBO4205550.1"/>
    </source>
</evidence>
<name>A0ABS3VM04_MICEH</name>
<proteinExistence type="inferred from homology"/>
<accession>A0ABS3VM04</accession>
<dbReference type="PANTHER" id="PTHR42879">
    <property type="entry name" value="3-OXOACYL-(ACYL-CARRIER-PROTEIN) REDUCTASE"/>
    <property type="match status" value="1"/>
</dbReference>
<keyword evidence="4" id="KW-1185">Reference proteome</keyword>
<dbReference type="Proteomes" id="UP000823521">
    <property type="component" value="Unassembled WGS sequence"/>
</dbReference>
<gene>
    <name evidence="3" type="ORF">GSF22_05925</name>
</gene>
<comment type="caution">
    <text evidence="3">The sequence shown here is derived from an EMBL/GenBank/DDBJ whole genome shotgun (WGS) entry which is preliminary data.</text>
</comment>
<evidence type="ECO:0000313" key="4">
    <source>
        <dbReference type="Proteomes" id="UP000823521"/>
    </source>
</evidence>
<dbReference type="InterPro" id="IPR057326">
    <property type="entry name" value="KR_dom"/>
</dbReference>
<dbReference type="RefSeq" id="WP_208811732.1">
    <property type="nucleotide sequence ID" value="NZ_WVUH01000029.1"/>
</dbReference>
<evidence type="ECO:0000256" key="1">
    <source>
        <dbReference type="ARBA" id="ARBA00006484"/>
    </source>
</evidence>
<dbReference type="PROSITE" id="PS00061">
    <property type="entry name" value="ADH_SHORT"/>
    <property type="match status" value="1"/>
</dbReference>
<evidence type="ECO:0000259" key="2">
    <source>
        <dbReference type="SMART" id="SM00822"/>
    </source>
</evidence>
<sequence>MSRRILVTGARRGIGAALAVGLPDPGDTVVLHHLGAPHETPEIDAVARRCRDAGIEPVVVTADLATPAGAVALADRAGPVDVLVNNAARASNVTVDALTVPEWTDTFAVNVTAPMLLAQALAPGMRTREGGRIINVTSATVRLGGPSGPAYVASKAALVGLTRALARAYGPDGTTVNAISPGAIRTESEAELAAGRSPDEIDAEVYQRQALLRRLTPGDLVATARWLASPGAAAVTGQVVEVGGGLVYR</sequence>
<comment type="similarity">
    <text evidence="1">Belongs to the short-chain dehydrogenases/reductases (SDR) family.</text>
</comment>
<organism evidence="3 4">
    <name type="scientific">Micromonospora echinofusca</name>
    <dbReference type="NCBI Taxonomy" id="47858"/>
    <lineage>
        <taxon>Bacteria</taxon>
        <taxon>Bacillati</taxon>
        <taxon>Actinomycetota</taxon>
        <taxon>Actinomycetes</taxon>
        <taxon>Micromonosporales</taxon>
        <taxon>Micromonosporaceae</taxon>
        <taxon>Micromonospora</taxon>
    </lineage>
</organism>
<dbReference type="InterPro" id="IPR036291">
    <property type="entry name" value="NAD(P)-bd_dom_sf"/>
</dbReference>